<dbReference type="InterPro" id="IPR013762">
    <property type="entry name" value="Integrase-like_cat_sf"/>
</dbReference>
<dbReference type="InterPro" id="IPR010998">
    <property type="entry name" value="Integrase_recombinase_N"/>
</dbReference>
<evidence type="ECO:0000313" key="7">
    <source>
        <dbReference type="Proteomes" id="UP000016307"/>
    </source>
</evidence>
<dbReference type="AlphaFoldDB" id="U1F0B0"/>
<gene>
    <name evidence="6" type="ORF">H641_03200</name>
</gene>
<proteinExistence type="inferred from homology"/>
<dbReference type="RefSeq" id="WP_021103658.1">
    <property type="nucleotide sequence ID" value="NZ_AOSS01000101.1"/>
</dbReference>
<dbReference type="InterPro" id="IPR011010">
    <property type="entry name" value="DNA_brk_join_enz"/>
</dbReference>
<dbReference type="InterPro" id="IPR002104">
    <property type="entry name" value="Integrase_catalytic"/>
</dbReference>
<comment type="caution">
    <text evidence="6">The sequence shown here is derived from an EMBL/GenBank/DDBJ whole genome shotgun (WGS) entry which is preliminary data.</text>
</comment>
<evidence type="ECO:0000256" key="3">
    <source>
        <dbReference type="ARBA" id="ARBA00023125"/>
    </source>
</evidence>
<name>U1F0B0_9ACTN</name>
<dbReference type="Gene3D" id="1.10.150.130">
    <property type="match status" value="1"/>
</dbReference>
<dbReference type="PANTHER" id="PTHR30629:SF2">
    <property type="entry name" value="PROPHAGE INTEGRASE INTS-RELATED"/>
    <property type="match status" value="1"/>
</dbReference>
<evidence type="ECO:0000256" key="4">
    <source>
        <dbReference type="ARBA" id="ARBA00023172"/>
    </source>
</evidence>
<evidence type="ECO:0000256" key="1">
    <source>
        <dbReference type="ARBA" id="ARBA00008857"/>
    </source>
</evidence>
<dbReference type="GO" id="GO:0015074">
    <property type="term" value="P:DNA integration"/>
    <property type="evidence" value="ECO:0007669"/>
    <property type="project" value="UniProtKB-KW"/>
</dbReference>
<evidence type="ECO:0000256" key="2">
    <source>
        <dbReference type="ARBA" id="ARBA00022908"/>
    </source>
</evidence>
<evidence type="ECO:0000259" key="5">
    <source>
        <dbReference type="PROSITE" id="PS51898"/>
    </source>
</evidence>
<dbReference type="SUPFAM" id="SSF56349">
    <property type="entry name" value="DNA breaking-rejoining enzymes"/>
    <property type="match status" value="1"/>
</dbReference>
<dbReference type="GO" id="GO:0003677">
    <property type="term" value="F:DNA binding"/>
    <property type="evidence" value="ECO:0007669"/>
    <property type="project" value="UniProtKB-KW"/>
</dbReference>
<keyword evidence="3" id="KW-0238">DNA-binding</keyword>
<dbReference type="PANTHER" id="PTHR30629">
    <property type="entry name" value="PROPHAGE INTEGRASE"/>
    <property type="match status" value="1"/>
</dbReference>
<keyword evidence="7" id="KW-1185">Reference proteome</keyword>
<dbReference type="InterPro" id="IPR050808">
    <property type="entry name" value="Phage_Integrase"/>
</dbReference>
<dbReference type="EMBL" id="AOSS01000101">
    <property type="protein sequence ID" value="ERF57387.1"/>
    <property type="molecule type" value="Genomic_DNA"/>
</dbReference>
<organism evidence="6 7">
    <name type="scientific">Cutibacterium granulosum DSM 20700</name>
    <dbReference type="NCBI Taxonomy" id="1160719"/>
    <lineage>
        <taxon>Bacteria</taxon>
        <taxon>Bacillati</taxon>
        <taxon>Actinomycetota</taxon>
        <taxon>Actinomycetes</taxon>
        <taxon>Propionibacteriales</taxon>
        <taxon>Propionibacteriaceae</taxon>
        <taxon>Cutibacterium</taxon>
    </lineage>
</organism>
<dbReference type="PROSITE" id="PS51898">
    <property type="entry name" value="TYR_RECOMBINASE"/>
    <property type="match status" value="1"/>
</dbReference>
<keyword evidence="4" id="KW-0233">DNA recombination</keyword>
<protein>
    <submittedName>
        <fullName evidence="6">Prophage phiRv2 integrase</fullName>
    </submittedName>
</protein>
<dbReference type="GO" id="GO:0006310">
    <property type="term" value="P:DNA recombination"/>
    <property type="evidence" value="ECO:0007669"/>
    <property type="project" value="UniProtKB-KW"/>
</dbReference>
<dbReference type="Gene3D" id="1.10.443.10">
    <property type="entry name" value="Intergrase catalytic core"/>
    <property type="match status" value="1"/>
</dbReference>
<feature type="domain" description="Tyr recombinase" evidence="5">
    <location>
        <begin position="188"/>
        <end position="412"/>
    </location>
</feature>
<evidence type="ECO:0000313" key="6">
    <source>
        <dbReference type="EMBL" id="ERF57387.1"/>
    </source>
</evidence>
<comment type="similarity">
    <text evidence="1">Belongs to the 'phage' integrase family.</text>
</comment>
<accession>U1F0B0</accession>
<keyword evidence="2" id="KW-0229">DNA integration</keyword>
<dbReference type="OrthoDB" id="1822491at2"/>
<reference evidence="6 7" key="1">
    <citation type="journal article" date="2013" name="BMC Genomics">
        <title>Comparative genomics reveals distinct host-interacting traits of three major human-associated propionibacteria.</title>
        <authorList>
            <person name="Mak T.N."/>
            <person name="Schmid M."/>
            <person name="Brzuszkiewicz E."/>
            <person name="Zeng G."/>
            <person name="Meyer R."/>
            <person name="Sfanos K.S."/>
            <person name="Brinkmann V."/>
            <person name="Meyer T.F."/>
            <person name="Bruggemann H."/>
        </authorList>
    </citation>
    <scope>NUCLEOTIDE SEQUENCE [LARGE SCALE GENOMIC DNA]</scope>
    <source>
        <strain evidence="6 7">DSM 20700</strain>
    </source>
</reference>
<dbReference type="PATRIC" id="fig|1160719.4.peg.616"/>
<dbReference type="Proteomes" id="UP000016307">
    <property type="component" value="Unassembled WGS sequence"/>
</dbReference>
<sequence length="487" mass="54815">MPRKRVNRRTTKLGTVVKDHDSWYAKYRRNGVLHRPGGGFSSFALADRWLAEEQWLIDRGEWTPPAERRAIEQQQAITLGEYACEWIEHRTTAAGRPLADSTINEYHRYLAGRLASLTPLPLNQISRERVEQWWEDNKDAPAMRRDCYALMKSVLSAAEDAEIIERNPCRVPNASRRAPNRPEADQRAVVLAMTPEKVQQLSQAIDPRWSALIVLLAYSGLRIGEALALNRSDLTCSEVDGMPRWKVSVRRTIARDRQGKHHIADTTKTEESQRDIPIPPHVAVALVGHMEQFTAAGRNAPVFPSTPRGLNPATSPMIWGSRAKKRTGADAHRRKATIRPATGFAGAVEQIGLPDTLASCMRVHDLRRVAQHLFAQAGMGDIDSELMVGHKLPAVQRVYRTWDPDSLWPVMDELSRMAGWTPPSAPHTPFLQALPDAPVMDSRFWARMTPEQLRPLLATKSDEQLDEIIPLLSPEQLDALTTKEQAR</sequence>